<dbReference type="PANTHER" id="PTHR24292:SF102">
    <property type="entry name" value="CYTOCHROME P450 FAMILY-RELATED"/>
    <property type="match status" value="1"/>
</dbReference>
<organism evidence="9 10">
    <name type="scientific">Caenorhabditis angaria</name>
    <dbReference type="NCBI Taxonomy" id="860376"/>
    <lineage>
        <taxon>Eukaryota</taxon>
        <taxon>Metazoa</taxon>
        <taxon>Ecdysozoa</taxon>
        <taxon>Nematoda</taxon>
        <taxon>Chromadorea</taxon>
        <taxon>Rhabditida</taxon>
        <taxon>Rhabditina</taxon>
        <taxon>Rhabditomorpha</taxon>
        <taxon>Rhabditoidea</taxon>
        <taxon>Rhabditidae</taxon>
        <taxon>Peloderinae</taxon>
        <taxon>Caenorhabditis</taxon>
    </lineage>
</organism>
<comment type="cofactor">
    <cofactor evidence="1 8">
        <name>heme</name>
        <dbReference type="ChEBI" id="CHEBI:30413"/>
    </cofactor>
</comment>
<feature type="binding site" description="axial binding residue" evidence="8">
    <location>
        <position position="444"/>
    </location>
    <ligand>
        <name>heme</name>
        <dbReference type="ChEBI" id="CHEBI:30413"/>
    </ligand>
    <ligandPart>
        <name>Fe</name>
        <dbReference type="ChEBI" id="CHEBI:18248"/>
    </ligandPart>
</feature>
<sequence length="505" mass="58890">MLIISAFLIIFLIYLIIRLRQRWIVFGLRDKIGLKGPPAHWFFGSLLDILERQKKNGGLDDSNMWHLELHKKYGDKFGIYFGTNFFINLSDEEDIKEVYIKQFRNFSDRSLAPFFDAGNLSQSMMCLTYENGWKSARNSVLPVFSSGKMKQLFPTIEKKVALMLEILETKVGTKFDIYEDFQALTLDVMAAAAFAVECDCQRNRDDLFYKETREYMRELHFRDTPLIAYTFLLPELQFLWKTIYRFSKTYACEFPIMKALTEVYDRRKAGEASESVDILKMMIDNEGKFKGFGKREILQNSFGFLLAGFETTSISLTYCAYLLSRDLEVQQKLYDEIILTRDSVGLNYDTIHEMKYLDAVYRETLRMYPPVIHLLTRTTLNDTYVRGQLIPKGAIVSIVPHSVHHNEKNWPNSFKFDPERFIDSKEANINSLKWIPFGVGPRNCTGYRFAEMEFKTALARIIEKFEMKFPVDGTDVAPDCNGVIMRPRDPMNIDLKVRDDYVLVK</sequence>
<dbReference type="InterPro" id="IPR002401">
    <property type="entry name" value="Cyt_P450_E_grp-I"/>
</dbReference>
<dbReference type="InterPro" id="IPR036396">
    <property type="entry name" value="Cyt_P450_sf"/>
</dbReference>
<evidence type="ECO:0000256" key="4">
    <source>
        <dbReference type="ARBA" id="ARBA00022723"/>
    </source>
</evidence>
<evidence type="ECO:0000256" key="1">
    <source>
        <dbReference type="ARBA" id="ARBA00001971"/>
    </source>
</evidence>
<dbReference type="EMBL" id="CANHGI010000003">
    <property type="protein sequence ID" value="CAI5445075.1"/>
    <property type="molecule type" value="Genomic_DNA"/>
</dbReference>
<evidence type="ECO:0000256" key="7">
    <source>
        <dbReference type="ARBA" id="ARBA00023033"/>
    </source>
</evidence>
<protein>
    <recommendedName>
        <fullName evidence="11">Cytochrome P450</fullName>
    </recommendedName>
</protein>
<dbReference type="InterPro" id="IPR050476">
    <property type="entry name" value="Insect_CytP450_Detox"/>
</dbReference>
<dbReference type="GO" id="GO:0005506">
    <property type="term" value="F:iron ion binding"/>
    <property type="evidence" value="ECO:0007669"/>
    <property type="project" value="InterPro"/>
</dbReference>
<dbReference type="Gene3D" id="1.10.630.10">
    <property type="entry name" value="Cytochrome P450"/>
    <property type="match status" value="1"/>
</dbReference>
<keyword evidence="5" id="KW-0560">Oxidoreductase</keyword>
<keyword evidence="10" id="KW-1185">Reference proteome</keyword>
<keyword evidence="3 8" id="KW-0349">Heme</keyword>
<keyword evidence="4 8" id="KW-0479">Metal-binding</keyword>
<evidence type="ECO:0000256" key="2">
    <source>
        <dbReference type="ARBA" id="ARBA00010617"/>
    </source>
</evidence>
<accession>A0A9P1N261</accession>
<comment type="caution">
    <text evidence="9">The sequence shown here is derived from an EMBL/GenBank/DDBJ whole genome shotgun (WGS) entry which is preliminary data.</text>
</comment>
<evidence type="ECO:0000313" key="9">
    <source>
        <dbReference type="EMBL" id="CAI5445075.1"/>
    </source>
</evidence>
<keyword evidence="7" id="KW-0503">Monooxygenase</keyword>
<dbReference type="PANTHER" id="PTHR24292">
    <property type="entry name" value="CYTOCHROME P450"/>
    <property type="match status" value="1"/>
</dbReference>
<dbReference type="PRINTS" id="PR00385">
    <property type="entry name" value="P450"/>
</dbReference>
<dbReference type="FunFam" id="1.10.630.10:FF:000182">
    <property type="entry name" value="Cytochrome P450 3A4"/>
    <property type="match status" value="1"/>
</dbReference>
<reference evidence="9" key="1">
    <citation type="submission" date="2022-11" db="EMBL/GenBank/DDBJ databases">
        <authorList>
            <person name="Kikuchi T."/>
        </authorList>
    </citation>
    <scope>NUCLEOTIDE SEQUENCE</scope>
    <source>
        <strain evidence="9">PS1010</strain>
    </source>
</reference>
<evidence type="ECO:0000256" key="6">
    <source>
        <dbReference type="ARBA" id="ARBA00023004"/>
    </source>
</evidence>
<evidence type="ECO:0000313" key="10">
    <source>
        <dbReference type="Proteomes" id="UP001152747"/>
    </source>
</evidence>
<gene>
    <name evidence="9" type="ORF">CAMP_LOCUS7712</name>
</gene>
<dbReference type="CDD" id="cd11055">
    <property type="entry name" value="CYP3A-like"/>
    <property type="match status" value="1"/>
</dbReference>
<dbReference type="OrthoDB" id="2789670at2759"/>
<dbReference type="GO" id="GO:0016705">
    <property type="term" value="F:oxidoreductase activity, acting on paired donors, with incorporation or reduction of molecular oxygen"/>
    <property type="evidence" value="ECO:0007669"/>
    <property type="project" value="InterPro"/>
</dbReference>
<dbReference type="SUPFAM" id="SSF48264">
    <property type="entry name" value="Cytochrome P450"/>
    <property type="match status" value="1"/>
</dbReference>
<dbReference type="Proteomes" id="UP001152747">
    <property type="component" value="Unassembled WGS sequence"/>
</dbReference>
<name>A0A9P1N261_9PELO</name>
<dbReference type="GO" id="GO:0020037">
    <property type="term" value="F:heme binding"/>
    <property type="evidence" value="ECO:0007669"/>
    <property type="project" value="InterPro"/>
</dbReference>
<comment type="similarity">
    <text evidence="2">Belongs to the cytochrome P450 family.</text>
</comment>
<dbReference type="PRINTS" id="PR00463">
    <property type="entry name" value="EP450I"/>
</dbReference>
<dbReference type="Pfam" id="PF00067">
    <property type="entry name" value="p450"/>
    <property type="match status" value="1"/>
</dbReference>
<dbReference type="GO" id="GO:0004497">
    <property type="term" value="F:monooxygenase activity"/>
    <property type="evidence" value="ECO:0007669"/>
    <property type="project" value="UniProtKB-KW"/>
</dbReference>
<evidence type="ECO:0008006" key="11">
    <source>
        <dbReference type="Google" id="ProtNLM"/>
    </source>
</evidence>
<evidence type="ECO:0000256" key="5">
    <source>
        <dbReference type="ARBA" id="ARBA00023002"/>
    </source>
</evidence>
<evidence type="ECO:0000256" key="8">
    <source>
        <dbReference type="PIRSR" id="PIRSR602401-1"/>
    </source>
</evidence>
<dbReference type="InterPro" id="IPR001128">
    <property type="entry name" value="Cyt_P450"/>
</dbReference>
<proteinExistence type="inferred from homology"/>
<dbReference type="AlphaFoldDB" id="A0A9P1N261"/>
<keyword evidence="6 8" id="KW-0408">Iron</keyword>
<evidence type="ECO:0000256" key="3">
    <source>
        <dbReference type="ARBA" id="ARBA00022617"/>
    </source>
</evidence>